<evidence type="ECO:0000313" key="2">
    <source>
        <dbReference type="Proteomes" id="UP000478052"/>
    </source>
</evidence>
<dbReference type="AlphaFoldDB" id="A0A6G0VIJ1"/>
<evidence type="ECO:0000313" key="1">
    <source>
        <dbReference type="EMBL" id="KAF0685128.1"/>
    </source>
</evidence>
<accession>A0A6G0VIJ1</accession>
<organism evidence="1 2">
    <name type="scientific">Aphis craccivora</name>
    <name type="common">Cowpea aphid</name>
    <dbReference type="NCBI Taxonomy" id="307492"/>
    <lineage>
        <taxon>Eukaryota</taxon>
        <taxon>Metazoa</taxon>
        <taxon>Ecdysozoa</taxon>
        <taxon>Arthropoda</taxon>
        <taxon>Hexapoda</taxon>
        <taxon>Insecta</taxon>
        <taxon>Pterygota</taxon>
        <taxon>Neoptera</taxon>
        <taxon>Paraneoptera</taxon>
        <taxon>Hemiptera</taxon>
        <taxon>Sternorrhyncha</taxon>
        <taxon>Aphidomorpha</taxon>
        <taxon>Aphidoidea</taxon>
        <taxon>Aphididae</taxon>
        <taxon>Aphidini</taxon>
        <taxon>Aphis</taxon>
        <taxon>Aphis</taxon>
    </lineage>
</organism>
<sequence>MDIQSRLQTEIVSVRQTPTQSLTEFLTIKHQLARRINNGQIPVLAEPQLVHTIVGLTHSGYRTHI</sequence>
<protein>
    <submittedName>
        <fullName evidence="1">Retrotrans gag domain-containing protein</fullName>
    </submittedName>
</protein>
<dbReference type="Proteomes" id="UP000478052">
    <property type="component" value="Unassembled WGS sequence"/>
</dbReference>
<gene>
    <name evidence="1" type="ORF">FWK35_00035071</name>
</gene>
<dbReference type="OrthoDB" id="6623961at2759"/>
<proteinExistence type="predicted"/>
<reference evidence="1 2" key="1">
    <citation type="submission" date="2019-08" db="EMBL/GenBank/DDBJ databases">
        <title>Whole genome of Aphis craccivora.</title>
        <authorList>
            <person name="Voronova N.V."/>
            <person name="Shulinski R.S."/>
            <person name="Bandarenka Y.V."/>
            <person name="Zhorov D.G."/>
            <person name="Warner D."/>
        </authorList>
    </citation>
    <scope>NUCLEOTIDE SEQUENCE [LARGE SCALE GENOMIC DNA]</scope>
    <source>
        <strain evidence="1">180601</strain>
        <tissue evidence="1">Whole Body</tissue>
    </source>
</reference>
<keyword evidence="2" id="KW-1185">Reference proteome</keyword>
<dbReference type="EMBL" id="VUJU01017158">
    <property type="protein sequence ID" value="KAF0685128.1"/>
    <property type="molecule type" value="Genomic_DNA"/>
</dbReference>
<name>A0A6G0VIJ1_APHCR</name>
<comment type="caution">
    <text evidence="1">The sequence shown here is derived from an EMBL/GenBank/DDBJ whole genome shotgun (WGS) entry which is preliminary data.</text>
</comment>